<dbReference type="EMBL" id="JAYMGO010000007">
    <property type="protein sequence ID" value="KAL1270789.1"/>
    <property type="molecule type" value="Genomic_DNA"/>
</dbReference>
<reference evidence="2 3" key="1">
    <citation type="submission" date="2023-09" db="EMBL/GenBank/DDBJ databases">
        <authorList>
            <person name="Wang M."/>
        </authorList>
    </citation>
    <scope>NUCLEOTIDE SEQUENCE [LARGE SCALE GENOMIC DNA]</scope>
    <source>
        <strain evidence="2">GT-2023</strain>
        <tissue evidence="2">Liver</tissue>
    </source>
</reference>
<keyword evidence="3" id="KW-1185">Reference proteome</keyword>
<evidence type="ECO:0000313" key="3">
    <source>
        <dbReference type="Proteomes" id="UP001558613"/>
    </source>
</evidence>
<protein>
    <submittedName>
        <fullName evidence="2">Uncharacterized protein</fullName>
    </submittedName>
</protein>
<comment type="caution">
    <text evidence="2">The sequence shown here is derived from an EMBL/GenBank/DDBJ whole genome shotgun (WGS) entry which is preliminary data.</text>
</comment>
<feature type="compositionally biased region" description="Basic residues" evidence="1">
    <location>
        <begin position="99"/>
        <end position="108"/>
    </location>
</feature>
<sequence length="119" mass="13546">MGFLTPFLTDCETSSNIRRRTLPPSPSTSSVHQFCISPEPGEDSQVRKCSQVFTQQAHPSRGRGDEAAIETGSQMEAGRETEPGRQMEQAETMKVANRDRKRKRQHMFLRKDGWQQLSH</sequence>
<proteinExistence type="predicted"/>
<dbReference type="Proteomes" id="UP001558613">
    <property type="component" value="Unassembled WGS sequence"/>
</dbReference>
<gene>
    <name evidence="2" type="ORF">QQF64_029805</name>
</gene>
<evidence type="ECO:0000313" key="2">
    <source>
        <dbReference type="EMBL" id="KAL1270789.1"/>
    </source>
</evidence>
<feature type="region of interest" description="Disordered" evidence="1">
    <location>
        <begin position="55"/>
        <end position="119"/>
    </location>
</feature>
<organism evidence="2 3">
    <name type="scientific">Cirrhinus molitorella</name>
    <name type="common">mud carp</name>
    <dbReference type="NCBI Taxonomy" id="172907"/>
    <lineage>
        <taxon>Eukaryota</taxon>
        <taxon>Metazoa</taxon>
        <taxon>Chordata</taxon>
        <taxon>Craniata</taxon>
        <taxon>Vertebrata</taxon>
        <taxon>Euteleostomi</taxon>
        <taxon>Actinopterygii</taxon>
        <taxon>Neopterygii</taxon>
        <taxon>Teleostei</taxon>
        <taxon>Ostariophysi</taxon>
        <taxon>Cypriniformes</taxon>
        <taxon>Cyprinidae</taxon>
        <taxon>Labeoninae</taxon>
        <taxon>Labeonini</taxon>
        <taxon>Cirrhinus</taxon>
    </lineage>
</organism>
<evidence type="ECO:0000256" key="1">
    <source>
        <dbReference type="SAM" id="MobiDB-lite"/>
    </source>
</evidence>
<name>A0ABR3N1M0_9TELE</name>
<accession>A0ABR3N1M0</accession>